<dbReference type="InterPro" id="IPR002730">
    <property type="entry name" value="Rpp29/RNP1"/>
</dbReference>
<dbReference type="GO" id="GO:0000172">
    <property type="term" value="C:ribonuclease MRP complex"/>
    <property type="evidence" value="ECO:0007669"/>
    <property type="project" value="InterPro"/>
</dbReference>
<organism evidence="3 4">
    <name type="scientific">Giardia muris</name>
    <dbReference type="NCBI Taxonomy" id="5742"/>
    <lineage>
        <taxon>Eukaryota</taxon>
        <taxon>Metamonada</taxon>
        <taxon>Diplomonadida</taxon>
        <taxon>Hexamitidae</taxon>
        <taxon>Giardiinae</taxon>
        <taxon>Giardia</taxon>
    </lineage>
</organism>
<comment type="similarity">
    <text evidence="2">Belongs to the eukaryotic/archaeal RNase P protein component 1 family.</text>
</comment>
<protein>
    <submittedName>
        <fullName evidence="3">Putative Ribonuclease P protein subunit</fullName>
    </submittedName>
</protein>
<dbReference type="PANTHER" id="PTHR13348:SF0">
    <property type="entry name" value="RIBONUCLEASE P PROTEIN SUBUNIT P29"/>
    <property type="match status" value="1"/>
</dbReference>
<dbReference type="InterPro" id="IPR036980">
    <property type="entry name" value="RNase_P/MRP_Rpp29_sf"/>
</dbReference>
<reference evidence="3 4" key="1">
    <citation type="submission" date="2019-05" db="EMBL/GenBank/DDBJ databases">
        <title>The compact genome of Giardia muris reveals important steps in the evolution of intestinal protozoan parasites.</title>
        <authorList>
            <person name="Xu F."/>
            <person name="Jimenez-Gonzalez A."/>
            <person name="Einarsson E."/>
            <person name="Astvaldsson A."/>
            <person name="Peirasmaki D."/>
            <person name="Eckmann L."/>
            <person name="Andersson J.O."/>
            <person name="Svard S.G."/>
            <person name="Jerlstrom-Hultqvist J."/>
        </authorList>
    </citation>
    <scope>NUCLEOTIDE SEQUENCE [LARGE SCALE GENOMIC DNA]</scope>
    <source>
        <strain evidence="3 4">Roberts-Thomson</strain>
    </source>
</reference>
<evidence type="ECO:0000256" key="1">
    <source>
        <dbReference type="ARBA" id="ARBA00004123"/>
    </source>
</evidence>
<dbReference type="Proteomes" id="UP000315496">
    <property type="component" value="Chromosome 2"/>
</dbReference>
<dbReference type="Gene3D" id="2.30.30.210">
    <property type="entry name" value="Ribonuclease P/MRP, subunit p29"/>
    <property type="match status" value="1"/>
</dbReference>
<accession>A0A4Z1SQK0</accession>
<keyword evidence="4" id="KW-1185">Reference proteome</keyword>
<dbReference type="GO" id="GO:0033204">
    <property type="term" value="F:ribonuclease P RNA binding"/>
    <property type="evidence" value="ECO:0007669"/>
    <property type="project" value="InterPro"/>
</dbReference>
<name>A0A4Z1SQK0_GIAMU</name>
<dbReference type="VEuPathDB" id="GiardiaDB:GMRT_15196"/>
<dbReference type="GO" id="GO:0005634">
    <property type="term" value="C:nucleus"/>
    <property type="evidence" value="ECO:0007669"/>
    <property type="project" value="UniProtKB-SubCell"/>
</dbReference>
<dbReference type="GO" id="GO:0030677">
    <property type="term" value="C:ribonuclease P complex"/>
    <property type="evidence" value="ECO:0007669"/>
    <property type="project" value="InterPro"/>
</dbReference>
<dbReference type="SMART" id="SM00538">
    <property type="entry name" value="POP4"/>
    <property type="match status" value="1"/>
</dbReference>
<comment type="caution">
    <text evidence="3">The sequence shown here is derived from an EMBL/GenBank/DDBJ whole genome shotgun (WGS) entry which is preliminary data.</text>
</comment>
<comment type="subcellular location">
    <subcellularLocation>
        <location evidence="1">Nucleus</location>
    </subcellularLocation>
</comment>
<dbReference type="InterPro" id="IPR016848">
    <property type="entry name" value="RNase_P/MRP_Rpp29-subunit"/>
</dbReference>
<dbReference type="Pfam" id="PF01868">
    <property type="entry name" value="RNase_P-MRP_p29"/>
    <property type="match status" value="1"/>
</dbReference>
<evidence type="ECO:0000256" key="2">
    <source>
        <dbReference type="ARBA" id="ARBA00006181"/>
    </source>
</evidence>
<dbReference type="SUPFAM" id="SSF101744">
    <property type="entry name" value="Rof/RNase P subunit-like"/>
    <property type="match status" value="1"/>
</dbReference>
<dbReference type="GO" id="GO:0001682">
    <property type="term" value="P:tRNA 5'-leader removal"/>
    <property type="evidence" value="ECO:0007669"/>
    <property type="project" value="InterPro"/>
</dbReference>
<dbReference type="GO" id="GO:0006364">
    <property type="term" value="P:rRNA processing"/>
    <property type="evidence" value="ECO:0007669"/>
    <property type="project" value="TreeGrafter"/>
</dbReference>
<dbReference type="EMBL" id="VDLU01000002">
    <property type="protein sequence ID" value="TNJ28132.1"/>
    <property type="molecule type" value="Genomic_DNA"/>
</dbReference>
<sequence length="191" mass="21333">MSETPAGFIGSLTGFYNQATEAVLEGVSGAQIHMLKYIPQRPKNEARRTTKGRIVRPRSKHGEAHYLVHHRAKISYSLALDMHKLWKNYLTKALELDPNAYSSIDLHGARVRVLRSKISSCVGVEGIVVRDTLSVLEVVRPDKPTTIIPKAAVDIGVITDDKMIYLIGKLLCRRAQNPAKRFDMRLTGLCN</sequence>
<evidence type="ECO:0000313" key="4">
    <source>
        <dbReference type="Proteomes" id="UP000315496"/>
    </source>
</evidence>
<dbReference type="PANTHER" id="PTHR13348">
    <property type="entry name" value="RIBONUCLEASE P SUBUNIT P29"/>
    <property type="match status" value="1"/>
</dbReference>
<proteinExistence type="inferred from homology"/>
<gene>
    <name evidence="3" type="ORF">GMRT_15196</name>
</gene>
<dbReference type="AlphaFoldDB" id="A0A4Z1SQK0"/>
<dbReference type="OrthoDB" id="124041at2759"/>
<evidence type="ECO:0000313" key="3">
    <source>
        <dbReference type="EMBL" id="TNJ28132.1"/>
    </source>
</evidence>
<dbReference type="InterPro" id="IPR023534">
    <property type="entry name" value="Rof/RNase_P-like"/>
</dbReference>